<sequence>LGATALTLAYCSDAHGSSTYHDVLEACCGRKARNACALSVVLTCFGVCITVLIVTGDLYDRIFASLYGAHFCHTWYLSRQFTISVTALVFILPLCLMQKIGFLQRASTIGVLAVLYPAFLTIYSFCTVPKSESLLLRAEPSSWISFIVTFPVYCFAYQMHEVVVPMYASMEKRRFSEFVKALTSALLLLFLVYVTVGCFGYATYGHIVKPDIMEMFDGSDPVVLVGIAALIVKAVVTFPLMTFCGRESVEGLYLRICYSSEGKSTSVTTQRVISVVWFIASTVLSILPIDIGAAIKVLGCLSMFNIFIFPGLCLVGLVKKKPGFLPHERLVCFFGCVFVIAGIALFAVVTVDIVAYDVSEAHAK</sequence>
<dbReference type="GO" id="GO:0015179">
    <property type="term" value="F:L-amino acid transmembrane transporter activity"/>
    <property type="evidence" value="ECO:0007669"/>
    <property type="project" value="TreeGrafter"/>
</dbReference>
<evidence type="ECO:0000256" key="4">
    <source>
        <dbReference type="ARBA" id="ARBA00023136"/>
    </source>
</evidence>
<dbReference type="EMBL" id="GEIB01001299">
    <property type="protein sequence ID" value="JAR86885.1"/>
    <property type="molecule type" value="Transcribed_RNA"/>
</dbReference>
<feature type="non-terminal residue" evidence="7">
    <location>
        <position position="1"/>
    </location>
</feature>
<comment type="subcellular location">
    <subcellularLocation>
        <location evidence="1">Membrane</location>
        <topology evidence="1">Multi-pass membrane protein</topology>
    </subcellularLocation>
</comment>
<protein>
    <submittedName>
        <fullName evidence="7">Sodium coupled neutral amino acid transporter 7 like</fullName>
    </submittedName>
</protein>
<feature type="transmembrane region" description="Helical" evidence="5">
    <location>
        <begin position="330"/>
        <end position="356"/>
    </location>
</feature>
<feature type="transmembrane region" description="Helical" evidence="5">
    <location>
        <begin position="140"/>
        <end position="157"/>
    </location>
</feature>
<evidence type="ECO:0000313" key="7">
    <source>
        <dbReference type="EMBL" id="JAR86885.1"/>
    </source>
</evidence>
<feature type="domain" description="Amino acid transporter transmembrane" evidence="6">
    <location>
        <begin position="4"/>
        <end position="350"/>
    </location>
</feature>
<name>A0A147B926_9ACAR</name>
<evidence type="ECO:0000256" key="5">
    <source>
        <dbReference type="SAM" id="Phobius"/>
    </source>
</evidence>
<dbReference type="GO" id="GO:0016020">
    <property type="term" value="C:membrane"/>
    <property type="evidence" value="ECO:0007669"/>
    <property type="project" value="UniProtKB-SubCell"/>
</dbReference>
<evidence type="ECO:0000256" key="1">
    <source>
        <dbReference type="ARBA" id="ARBA00004141"/>
    </source>
</evidence>
<keyword evidence="4 5" id="KW-0472">Membrane</keyword>
<feature type="transmembrane region" description="Helical" evidence="5">
    <location>
        <begin position="35"/>
        <end position="56"/>
    </location>
</feature>
<proteinExistence type="predicted"/>
<feature type="transmembrane region" description="Helical" evidence="5">
    <location>
        <begin position="178"/>
        <end position="202"/>
    </location>
</feature>
<reference evidence="7" key="1">
    <citation type="submission" date="2016-03" db="EMBL/GenBank/DDBJ databases">
        <title>Gut transcriptome analysis on engorged females of Ornithodoros mimon (Acari: Argasidae) and phylogenetic inferences of soft ticks.</title>
        <authorList>
            <person name="Landulfo G.A."/>
            <person name="Giovanni D."/>
            <person name="Carvalho E."/>
            <person name="Junqueira-de-Azevedo I."/>
            <person name="Patane J."/>
            <person name="Mendoca R."/>
            <person name="Barros-Battesti D."/>
        </authorList>
    </citation>
    <scope>NUCLEOTIDE SEQUENCE</scope>
    <source>
        <strain evidence="7">Females</strain>
        <tissue evidence="7">Gut</tissue>
    </source>
</reference>
<evidence type="ECO:0000256" key="3">
    <source>
        <dbReference type="ARBA" id="ARBA00022989"/>
    </source>
</evidence>
<evidence type="ECO:0000259" key="6">
    <source>
        <dbReference type="Pfam" id="PF01490"/>
    </source>
</evidence>
<keyword evidence="2 5" id="KW-0812">Transmembrane</keyword>
<feature type="transmembrane region" description="Helical" evidence="5">
    <location>
        <begin position="272"/>
        <end position="289"/>
    </location>
</feature>
<feature type="transmembrane region" description="Helical" evidence="5">
    <location>
        <begin position="295"/>
        <end position="318"/>
    </location>
</feature>
<feature type="transmembrane region" description="Helical" evidence="5">
    <location>
        <begin position="76"/>
        <end position="97"/>
    </location>
</feature>
<feature type="transmembrane region" description="Helical" evidence="5">
    <location>
        <begin position="222"/>
        <end position="245"/>
    </location>
</feature>
<dbReference type="AlphaFoldDB" id="A0A147B926"/>
<dbReference type="PANTHER" id="PTHR22950:SF652">
    <property type="entry name" value="TRANSMEMBRANE AMINO ACID TRANSPORTER FAMILY PROTEIN"/>
    <property type="match status" value="1"/>
</dbReference>
<evidence type="ECO:0000256" key="2">
    <source>
        <dbReference type="ARBA" id="ARBA00022692"/>
    </source>
</evidence>
<feature type="non-terminal residue" evidence="7">
    <location>
        <position position="364"/>
    </location>
</feature>
<dbReference type="PANTHER" id="PTHR22950">
    <property type="entry name" value="AMINO ACID TRANSPORTER"/>
    <property type="match status" value="1"/>
</dbReference>
<feature type="transmembrane region" description="Helical" evidence="5">
    <location>
        <begin position="109"/>
        <end position="128"/>
    </location>
</feature>
<keyword evidence="3 5" id="KW-1133">Transmembrane helix</keyword>
<dbReference type="Pfam" id="PF01490">
    <property type="entry name" value="Aa_trans"/>
    <property type="match status" value="1"/>
</dbReference>
<dbReference type="InterPro" id="IPR013057">
    <property type="entry name" value="AA_transpt_TM"/>
</dbReference>
<accession>A0A147B926</accession>
<organism evidence="7">
    <name type="scientific">Alectorobius mimon</name>
    <dbReference type="NCBI Taxonomy" id="360319"/>
    <lineage>
        <taxon>Eukaryota</taxon>
        <taxon>Metazoa</taxon>
        <taxon>Ecdysozoa</taxon>
        <taxon>Arthropoda</taxon>
        <taxon>Chelicerata</taxon>
        <taxon>Arachnida</taxon>
        <taxon>Acari</taxon>
        <taxon>Parasitiformes</taxon>
        <taxon>Ixodida</taxon>
        <taxon>Ixodoidea</taxon>
        <taxon>Argasidae</taxon>
        <taxon>Ornithodorinae</taxon>
        <taxon>Alectorobius</taxon>
    </lineage>
</organism>